<reference evidence="1 2" key="1">
    <citation type="submission" date="2020-07" db="EMBL/GenBank/DDBJ databases">
        <title>Spirosoma foliorum sp. nov., isolated from the leaves on the Nejang mountain Korea, Republic of.</title>
        <authorList>
            <person name="Ho H."/>
            <person name="Lee Y.-J."/>
            <person name="Nurcahyanto D.-A."/>
            <person name="Kim S.-G."/>
        </authorList>
    </citation>
    <scope>NUCLEOTIDE SEQUENCE [LARGE SCALE GENOMIC DNA]</scope>
    <source>
        <strain evidence="1 2">PL0136</strain>
    </source>
</reference>
<dbReference type="KEGG" id="sfol:H3H32_00285"/>
<organism evidence="1 2">
    <name type="scientific">Spirosoma foliorum</name>
    <dbReference type="NCBI Taxonomy" id="2710596"/>
    <lineage>
        <taxon>Bacteria</taxon>
        <taxon>Pseudomonadati</taxon>
        <taxon>Bacteroidota</taxon>
        <taxon>Cytophagia</taxon>
        <taxon>Cytophagales</taxon>
        <taxon>Cytophagaceae</taxon>
        <taxon>Spirosoma</taxon>
    </lineage>
</organism>
<keyword evidence="2" id="KW-1185">Reference proteome</keyword>
<evidence type="ECO:0000313" key="2">
    <source>
        <dbReference type="Proteomes" id="UP000515369"/>
    </source>
</evidence>
<sequence length="70" mass="7505">MINNLVTGIITLSSLIYLAKDWLKVKSTHKSATQLTYTSWIVGDTLDVKIQPLGGVLLAGGSTDVDAAMR</sequence>
<dbReference type="EMBL" id="CP059732">
    <property type="protein sequence ID" value="QMW03445.1"/>
    <property type="molecule type" value="Genomic_DNA"/>
</dbReference>
<evidence type="ECO:0000313" key="1">
    <source>
        <dbReference type="EMBL" id="QMW03445.1"/>
    </source>
</evidence>
<accession>A0A7G5GX53</accession>
<dbReference type="AlphaFoldDB" id="A0A7G5GX53"/>
<protein>
    <submittedName>
        <fullName evidence="1">Uncharacterized protein</fullName>
    </submittedName>
</protein>
<proteinExistence type="predicted"/>
<dbReference type="RefSeq" id="WP_182460703.1">
    <property type="nucleotide sequence ID" value="NZ_CP059732.1"/>
</dbReference>
<dbReference type="Proteomes" id="UP000515369">
    <property type="component" value="Chromosome"/>
</dbReference>
<gene>
    <name evidence="1" type="ORF">H3H32_00285</name>
</gene>
<name>A0A7G5GX53_9BACT</name>